<proteinExistence type="predicted"/>
<name>A0AAD1XWK1_EUPCR</name>
<accession>A0AAD1XWK1</accession>
<protein>
    <submittedName>
        <fullName evidence="1">Uncharacterized protein</fullName>
    </submittedName>
</protein>
<sequence>MLNLNSADWTTTLIVEPTRKEGLTFLGLTDNSVRSLVNIDLLCGLKNFYFSCGLGGMQFQPILN</sequence>
<dbReference type="Proteomes" id="UP001295684">
    <property type="component" value="Unassembled WGS sequence"/>
</dbReference>
<reference evidence="1" key="1">
    <citation type="submission" date="2023-07" db="EMBL/GenBank/DDBJ databases">
        <authorList>
            <consortium name="AG Swart"/>
            <person name="Singh M."/>
            <person name="Singh A."/>
            <person name="Seah K."/>
            <person name="Emmerich C."/>
        </authorList>
    </citation>
    <scope>NUCLEOTIDE SEQUENCE</scope>
    <source>
        <strain evidence="1">DP1</strain>
    </source>
</reference>
<dbReference type="AlphaFoldDB" id="A0AAD1XWK1"/>
<evidence type="ECO:0000313" key="1">
    <source>
        <dbReference type="EMBL" id="CAI2380322.1"/>
    </source>
</evidence>
<organism evidence="1 2">
    <name type="scientific">Euplotes crassus</name>
    <dbReference type="NCBI Taxonomy" id="5936"/>
    <lineage>
        <taxon>Eukaryota</taxon>
        <taxon>Sar</taxon>
        <taxon>Alveolata</taxon>
        <taxon>Ciliophora</taxon>
        <taxon>Intramacronucleata</taxon>
        <taxon>Spirotrichea</taxon>
        <taxon>Hypotrichia</taxon>
        <taxon>Euplotida</taxon>
        <taxon>Euplotidae</taxon>
        <taxon>Moneuplotes</taxon>
    </lineage>
</organism>
<keyword evidence="2" id="KW-1185">Reference proteome</keyword>
<gene>
    <name evidence="1" type="ORF">ECRASSUSDP1_LOCUS21756</name>
</gene>
<evidence type="ECO:0000313" key="2">
    <source>
        <dbReference type="Proteomes" id="UP001295684"/>
    </source>
</evidence>
<dbReference type="EMBL" id="CAMPGE010022273">
    <property type="protein sequence ID" value="CAI2380322.1"/>
    <property type="molecule type" value="Genomic_DNA"/>
</dbReference>
<comment type="caution">
    <text evidence="1">The sequence shown here is derived from an EMBL/GenBank/DDBJ whole genome shotgun (WGS) entry which is preliminary data.</text>
</comment>